<reference evidence="7 8" key="1">
    <citation type="submission" date="2018-02" db="EMBL/GenBank/DDBJ databases">
        <title>Genomic Encyclopedia of Archaeal and Bacterial Type Strains, Phase II (KMG-II): from individual species to whole genera.</title>
        <authorList>
            <person name="Goeker M."/>
        </authorList>
    </citation>
    <scope>NUCLEOTIDE SEQUENCE [LARGE SCALE GENOMIC DNA]</scope>
    <source>
        <strain evidence="7 8">DSM 16809</strain>
    </source>
</reference>
<keyword evidence="4 6" id="KW-1133">Transmembrane helix</keyword>
<dbReference type="PANTHER" id="PTHR43461:SF1">
    <property type="entry name" value="TRANSMEMBRANE PROTEIN 256"/>
    <property type="match status" value="1"/>
</dbReference>
<accession>A0A2S6IRS9</accession>
<protein>
    <submittedName>
        <fullName evidence="7">Uncharacterized membrane protein YgdD (TMEM256/DUF423 family)</fullName>
    </submittedName>
</protein>
<comment type="similarity">
    <text evidence="2">Belongs to the UPF0382 family.</text>
</comment>
<dbReference type="GO" id="GO:0016020">
    <property type="term" value="C:membrane"/>
    <property type="evidence" value="ECO:0007669"/>
    <property type="project" value="UniProtKB-SubCell"/>
</dbReference>
<dbReference type="Pfam" id="PF04241">
    <property type="entry name" value="DUF423"/>
    <property type="match status" value="1"/>
</dbReference>
<comment type="subcellular location">
    <subcellularLocation>
        <location evidence="1">Membrane</location>
        <topology evidence="1">Multi-pass membrane protein</topology>
    </subcellularLocation>
</comment>
<feature type="transmembrane region" description="Helical" evidence="6">
    <location>
        <begin position="100"/>
        <end position="121"/>
    </location>
</feature>
<keyword evidence="5 6" id="KW-0472">Membrane</keyword>
<proteinExistence type="inferred from homology"/>
<comment type="caution">
    <text evidence="7">The sequence shown here is derived from an EMBL/GenBank/DDBJ whole genome shotgun (WGS) entry which is preliminary data.</text>
</comment>
<keyword evidence="8" id="KW-1185">Reference proteome</keyword>
<feature type="transmembrane region" description="Helical" evidence="6">
    <location>
        <begin position="69"/>
        <end position="88"/>
    </location>
</feature>
<dbReference type="OrthoDB" id="9802121at2"/>
<dbReference type="PANTHER" id="PTHR43461">
    <property type="entry name" value="TRANSMEMBRANE PROTEIN 256"/>
    <property type="match status" value="1"/>
</dbReference>
<keyword evidence="3 6" id="KW-0812">Transmembrane</keyword>
<dbReference type="Proteomes" id="UP000239002">
    <property type="component" value="Unassembled WGS sequence"/>
</dbReference>
<organism evidence="7 8">
    <name type="scientific">Nonlabens xylanidelens</name>
    <dbReference type="NCBI Taxonomy" id="191564"/>
    <lineage>
        <taxon>Bacteria</taxon>
        <taxon>Pseudomonadati</taxon>
        <taxon>Bacteroidota</taxon>
        <taxon>Flavobacteriia</taxon>
        <taxon>Flavobacteriales</taxon>
        <taxon>Flavobacteriaceae</taxon>
        <taxon>Nonlabens</taxon>
    </lineage>
</organism>
<evidence type="ECO:0000256" key="4">
    <source>
        <dbReference type="ARBA" id="ARBA00022989"/>
    </source>
</evidence>
<evidence type="ECO:0000256" key="6">
    <source>
        <dbReference type="SAM" id="Phobius"/>
    </source>
</evidence>
<gene>
    <name evidence="7" type="ORF">LY01_00800</name>
</gene>
<evidence type="ECO:0000256" key="2">
    <source>
        <dbReference type="ARBA" id="ARBA00009694"/>
    </source>
</evidence>
<evidence type="ECO:0000313" key="7">
    <source>
        <dbReference type="EMBL" id="PPK96974.1"/>
    </source>
</evidence>
<evidence type="ECO:0000256" key="1">
    <source>
        <dbReference type="ARBA" id="ARBA00004141"/>
    </source>
</evidence>
<dbReference type="RefSeq" id="WP_104514497.1">
    <property type="nucleotide sequence ID" value="NZ_MQVW01000027.1"/>
</dbReference>
<dbReference type="InterPro" id="IPR006696">
    <property type="entry name" value="DUF423"/>
</dbReference>
<name>A0A2S6IRS9_9FLAO</name>
<dbReference type="AlphaFoldDB" id="A0A2S6IRS9"/>
<evidence type="ECO:0000256" key="5">
    <source>
        <dbReference type="ARBA" id="ARBA00023136"/>
    </source>
</evidence>
<evidence type="ECO:0000256" key="3">
    <source>
        <dbReference type="ARBA" id="ARBA00022692"/>
    </source>
</evidence>
<feature type="transmembrane region" description="Helical" evidence="6">
    <location>
        <begin position="42"/>
        <end position="62"/>
    </location>
</feature>
<evidence type="ECO:0000313" key="8">
    <source>
        <dbReference type="Proteomes" id="UP000239002"/>
    </source>
</evidence>
<dbReference type="EMBL" id="PTJE01000001">
    <property type="protein sequence ID" value="PPK96974.1"/>
    <property type="molecule type" value="Genomic_DNA"/>
</dbReference>
<sequence length="131" mass="14353">MERKLLIVGCSFAVIAVILGALGAHALEKVLEPQQLKSFETGVRYQLFHAIALIAFSQVNILTDSSKGVLLYLFAIGIVLFSFSIYGLSVSKWLKISLKFLGPITPLGGLSLISGWFFALWKIISHNSINN</sequence>